<comment type="caution">
    <text evidence="7">The sequence shown here is derived from an EMBL/GenBank/DDBJ whole genome shotgun (WGS) entry which is preliminary data.</text>
</comment>
<evidence type="ECO:0000313" key="8">
    <source>
        <dbReference type="Proteomes" id="UP000075787"/>
    </source>
</evidence>
<protein>
    <submittedName>
        <fullName evidence="6">DUF1656 domain-containing protein</fullName>
    </submittedName>
</protein>
<evidence type="ECO:0000313" key="7">
    <source>
        <dbReference type="EMBL" id="KYO57306.1"/>
    </source>
</evidence>
<dbReference type="EMBL" id="LPZR01000030">
    <property type="protein sequence ID" value="KYO57306.1"/>
    <property type="molecule type" value="Genomic_DNA"/>
</dbReference>
<proteinExistence type="predicted"/>
<dbReference type="InterPro" id="IPR012451">
    <property type="entry name" value="DUF1656"/>
</dbReference>
<feature type="transmembrane region" description="Helical" evidence="5">
    <location>
        <begin position="6"/>
        <end position="34"/>
    </location>
</feature>
<dbReference type="AlphaFoldDB" id="A0A162LV20"/>
<dbReference type="OrthoDB" id="7021192at2"/>
<keyword evidence="1" id="KW-1003">Cell membrane</keyword>
<dbReference type="GeneID" id="97239423"/>
<dbReference type="Proteomes" id="UP000257706">
    <property type="component" value="Unassembled WGS sequence"/>
</dbReference>
<sequence length="71" mass="7481">MITDLALGGVFIPGLLVLAVLALVATLLVIRVLVVTGLSRLFAGRPLVELAVFAIIYGLLLQHLPSTGLFQ</sequence>
<dbReference type="EMBL" id="DMAI01000233">
    <property type="protein sequence ID" value="HAE48680.1"/>
    <property type="molecule type" value="Genomic_DNA"/>
</dbReference>
<feature type="transmembrane region" description="Helical" evidence="5">
    <location>
        <begin position="46"/>
        <end position="64"/>
    </location>
</feature>
<dbReference type="OMA" id="ITIATMR"/>
<evidence type="ECO:0000256" key="3">
    <source>
        <dbReference type="ARBA" id="ARBA00022989"/>
    </source>
</evidence>
<evidence type="ECO:0000256" key="1">
    <source>
        <dbReference type="ARBA" id="ARBA00022475"/>
    </source>
</evidence>
<keyword evidence="2 5" id="KW-0812">Transmembrane</keyword>
<evidence type="ECO:0000256" key="4">
    <source>
        <dbReference type="ARBA" id="ARBA00023136"/>
    </source>
</evidence>
<evidence type="ECO:0000256" key="5">
    <source>
        <dbReference type="SAM" id="Phobius"/>
    </source>
</evidence>
<evidence type="ECO:0000313" key="9">
    <source>
        <dbReference type="Proteomes" id="UP000257706"/>
    </source>
</evidence>
<accession>A0A162LV20</accession>
<gene>
    <name evidence="7" type="ORF">AUP44_20775</name>
    <name evidence="6" type="ORF">DCK97_14780</name>
</gene>
<dbReference type="Pfam" id="PF07869">
    <property type="entry name" value="DUF1656"/>
    <property type="match status" value="1"/>
</dbReference>
<evidence type="ECO:0000256" key="2">
    <source>
        <dbReference type="ARBA" id="ARBA00022692"/>
    </source>
</evidence>
<reference evidence="7 8" key="1">
    <citation type="submission" date="2015-12" db="EMBL/GenBank/DDBJ databases">
        <title>Genome sequence of Tistrella mobilis MCCC 1A02139.</title>
        <authorList>
            <person name="Lu L."/>
            <person name="Lai Q."/>
            <person name="Shao Z."/>
            <person name="Qian P."/>
        </authorList>
    </citation>
    <scope>NUCLEOTIDE SEQUENCE [LARGE SCALE GENOMIC DNA]</scope>
    <source>
        <strain evidence="7 8">MCCC 1A02139</strain>
    </source>
</reference>
<evidence type="ECO:0000313" key="6">
    <source>
        <dbReference type="EMBL" id="HAE48680.1"/>
    </source>
</evidence>
<keyword evidence="3 5" id="KW-1133">Transmembrane helix</keyword>
<organism evidence="7 8">
    <name type="scientific">Tistrella mobilis</name>
    <dbReference type="NCBI Taxonomy" id="171437"/>
    <lineage>
        <taxon>Bacteria</taxon>
        <taxon>Pseudomonadati</taxon>
        <taxon>Pseudomonadota</taxon>
        <taxon>Alphaproteobacteria</taxon>
        <taxon>Geminicoccales</taxon>
        <taxon>Geminicoccaceae</taxon>
        <taxon>Tistrella</taxon>
    </lineage>
</organism>
<name>A0A162LV20_9PROT</name>
<reference evidence="6 9" key="2">
    <citation type="journal article" date="2018" name="Nat. Biotechnol.">
        <title>A standardized bacterial taxonomy based on genome phylogeny substantially revises the tree of life.</title>
        <authorList>
            <person name="Parks D.H."/>
            <person name="Chuvochina M."/>
            <person name="Waite D.W."/>
            <person name="Rinke C."/>
            <person name="Skarshewski A."/>
            <person name="Chaumeil P.A."/>
            <person name="Hugenholtz P."/>
        </authorList>
    </citation>
    <scope>NUCLEOTIDE SEQUENCE [LARGE SCALE GENOMIC DNA]</scope>
    <source>
        <strain evidence="6">UBA8739</strain>
    </source>
</reference>
<dbReference type="Proteomes" id="UP000075787">
    <property type="component" value="Unassembled WGS sequence"/>
</dbReference>
<keyword evidence="4 5" id="KW-0472">Membrane</keyword>
<dbReference type="RefSeq" id="WP_014752810.1">
    <property type="nucleotide sequence ID" value="NZ_CP121043.1"/>
</dbReference>